<organism evidence="6 7">
    <name type="scientific">Mytilus galloprovincialis</name>
    <name type="common">Mediterranean mussel</name>
    <dbReference type="NCBI Taxonomy" id="29158"/>
    <lineage>
        <taxon>Eukaryota</taxon>
        <taxon>Metazoa</taxon>
        <taxon>Spiralia</taxon>
        <taxon>Lophotrochozoa</taxon>
        <taxon>Mollusca</taxon>
        <taxon>Bivalvia</taxon>
        <taxon>Autobranchia</taxon>
        <taxon>Pteriomorphia</taxon>
        <taxon>Mytilida</taxon>
        <taxon>Mytiloidea</taxon>
        <taxon>Mytilidae</taxon>
        <taxon>Mytilinae</taxon>
        <taxon>Mytilus</taxon>
    </lineage>
</organism>
<dbReference type="InterPro" id="IPR001916">
    <property type="entry name" value="Glyco_hydro_22"/>
</dbReference>
<evidence type="ECO:0000256" key="3">
    <source>
        <dbReference type="ARBA" id="ARBA00023157"/>
    </source>
</evidence>
<evidence type="ECO:0000259" key="5">
    <source>
        <dbReference type="PROSITE" id="PS00128"/>
    </source>
</evidence>
<evidence type="ECO:0000313" key="6">
    <source>
        <dbReference type="EMBL" id="VDI29468.1"/>
    </source>
</evidence>
<comment type="caution">
    <text evidence="6">The sequence shown here is derived from an EMBL/GenBank/DDBJ whole genome shotgun (WGS) entry which is preliminary data.</text>
</comment>
<dbReference type="PROSITE" id="PS51348">
    <property type="entry name" value="GLYCOSYL_HYDROL_F22_2"/>
    <property type="match status" value="1"/>
</dbReference>
<dbReference type="AlphaFoldDB" id="A0A8B6E4B0"/>
<protein>
    <recommendedName>
        <fullName evidence="1">lysozyme</fullName>
        <ecNumber evidence="1">3.2.1.17</ecNumber>
    </recommendedName>
</protein>
<sequence length="144" mass="16213">MRELASKRMRELASKRVSVQESARVSEQESMSVSEYKRLCLVKHESNYRYDVVGTNSNGSKDYGIFQMNSNYFCGRPSGTSSSTCWRVNTYGCADSCTSFTNSDISNDANCAVRVKNCGGFGKWYGWRNHCSNVQGSEYDYSTC</sequence>
<keyword evidence="2" id="KW-0929">Antimicrobial</keyword>
<keyword evidence="3" id="KW-1015">Disulfide bond</keyword>
<reference evidence="6" key="1">
    <citation type="submission" date="2018-11" db="EMBL/GenBank/DDBJ databases">
        <authorList>
            <person name="Alioto T."/>
            <person name="Alioto T."/>
        </authorList>
    </citation>
    <scope>NUCLEOTIDE SEQUENCE</scope>
</reference>
<evidence type="ECO:0000256" key="4">
    <source>
        <dbReference type="RuleBase" id="RU004440"/>
    </source>
</evidence>
<proteinExistence type="inferred from homology"/>
<evidence type="ECO:0000256" key="2">
    <source>
        <dbReference type="ARBA" id="ARBA00022638"/>
    </source>
</evidence>
<dbReference type="Proteomes" id="UP000596742">
    <property type="component" value="Unassembled WGS sequence"/>
</dbReference>
<dbReference type="EMBL" id="UYJE01004595">
    <property type="protein sequence ID" value="VDI29468.1"/>
    <property type="molecule type" value="Genomic_DNA"/>
</dbReference>
<dbReference type="GO" id="GO:0031640">
    <property type="term" value="P:killing of cells of another organism"/>
    <property type="evidence" value="ECO:0007669"/>
    <property type="project" value="UniProtKB-KW"/>
</dbReference>
<keyword evidence="6" id="KW-0378">Hydrolase</keyword>
<dbReference type="GO" id="GO:0042742">
    <property type="term" value="P:defense response to bacterium"/>
    <property type="evidence" value="ECO:0007669"/>
    <property type="project" value="UniProtKB-KW"/>
</dbReference>
<keyword evidence="2" id="KW-0081">Bacteriolytic enzyme</keyword>
<dbReference type="SUPFAM" id="SSF53955">
    <property type="entry name" value="Lysozyme-like"/>
    <property type="match status" value="1"/>
</dbReference>
<dbReference type="InterPro" id="IPR023346">
    <property type="entry name" value="Lysozyme-like_dom_sf"/>
</dbReference>
<feature type="domain" description="Glycosyl hydrolases family 22 (GH22)" evidence="5">
    <location>
        <begin position="93"/>
        <end position="111"/>
    </location>
</feature>
<dbReference type="InterPro" id="IPR019799">
    <property type="entry name" value="Glyco_hydro_22_CS"/>
</dbReference>
<dbReference type="PRINTS" id="PR00135">
    <property type="entry name" value="LYZLACT"/>
</dbReference>
<comment type="similarity">
    <text evidence="4">Belongs to the glycosyl hydrolase 22 family.</text>
</comment>
<dbReference type="SMART" id="SM00263">
    <property type="entry name" value="LYZ1"/>
    <property type="match status" value="1"/>
</dbReference>
<dbReference type="PROSITE" id="PS00128">
    <property type="entry name" value="GLYCOSYL_HYDROL_F22_1"/>
    <property type="match status" value="1"/>
</dbReference>
<evidence type="ECO:0000256" key="1">
    <source>
        <dbReference type="ARBA" id="ARBA00012732"/>
    </source>
</evidence>
<name>A0A8B6E4B0_MYTGA</name>
<dbReference type="Pfam" id="PF00062">
    <property type="entry name" value="Lys"/>
    <property type="match status" value="1"/>
</dbReference>
<dbReference type="PANTHER" id="PTHR11407">
    <property type="entry name" value="LYSOZYME C"/>
    <property type="match status" value="1"/>
</dbReference>
<keyword evidence="6" id="KW-0326">Glycosidase</keyword>
<accession>A0A8B6E4B0</accession>
<keyword evidence="7" id="KW-1185">Reference proteome</keyword>
<evidence type="ECO:0000313" key="7">
    <source>
        <dbReference type="Proteomes" id="UP000596742"/>
    </source>
</evidence>
<dbReference type="PANTHER" id="PTHR11407:SF63">
    <property type="entry name" value="LYSOZYME C"/>
    <property type="match status" value="1"/>
</dbReference>
<gene>
    <name evidence="6" type="ORF">MGAL_10B028501</name>
</gene>
<dbReference type="GO" id="GO:0003796">
    <property type="term" value="F:lysozyme activity"/>
    <property type="evidence" value="ECO:0007669"/>
    <property type="project" value="UniProtKB-EC"/>
</dbReference>
<dbReference type="OrthoDB" id="17373at2759"/>
<dbReference type="Gene3D" id="1.10.530.10">
    <property type="match status" value="1"/>
</dbReference>
<dbReference type="EC" id="3.2.1.17" evidence="1"/>